<sequence>MVRYVGYLRVSTQRQGTSGLGLEAQQSALIAHASRSAGHIIETFVEIESGRRSDRPQLQAALHLCKLTGATLLIAKLDRLARSVAFIANLMESSVEFVAADMPYANKLTVHILAAMAEYEREAISERTRSALRAAKERGVKLGGPNKGANLRNCAPSLGGQRSKEKADQMARSLLPIIEEARRSGKSSLREIAEFLNERGILSSRGGRWWPSQIRNIFRRVGVD</sequence>
<dbReference type="InterPro" id="IPR011109">
    <property type="entry name" value="DNA_bind_recombinase_dom"/>
</dbReference>
<dbReference type="GO" id="GO:0003677">
    <property type="term" value="F:DNA binding"/>
    <property type="evidence" value="ECO:0007669"/>
    <property type="project" value="UniProtKB-KW"/>
</dbReference>
<evidence type="ECO:0000313" key="8">
    <source>
        <dbReference type="Proteomes" id="UP000324927"/>
    </source>
</evidence>
<organism evidence="7 8">
    <name type="scientific">Azospirillum lipoferum</name>
    <dbReference type="NCBI Taxonomy" id="193"/>
    <lineage>
        <taxon>Bacteria</taxon>
        <taxon>Pseudomonadati</taxon>
        <taxon>Pseudomonadota</taxon>
        <taxon>Alphaproteobacteria</taxon>
        <taxon>Rhodospirillales</taxon>
        <taxon>Azospirillaceae</taxon>
        <taxon>Azospirillum</taxon>
    </lineage>
</organism>
<reference evidence="7 8" key="1">
    <citation type="submission" date="2019-08" db="EMBL/GenBank/DDBJ databases">
        <authorList>
            <person name="Grouzdev D."/>
            <person name="Tikhonova E."/>
            <person name="Kravchenko I."/>
        </authorList>
    </citation>
    <scope>NUCLEOTIDE SEQUENCE [LARGE SCALE GENOMIC DNA]</scope>
    <source>
        <strain evidence="7 8">59b</strain>
    </source>
</reference>
<accession>A0A5A9GEC2</accession>
<name>A0A5A9GEC2_AZOLI</name>
<keyword evidence="1" id="KW-0229">DNA integration</keyword>
<dbReference type="Pfam" id="PF07508">
    <property type="entry name" value="Recombinase"/>
    <property type="match status" value="1"/>
</dbReference>
<dbReference type="InterPro" id="IPR036162">
    <property type="entry name" value="Resolvase-like_N_sf"/>
</dbReference>
<dbReference type="AlphaFoldDB" id="A0A5A9GEC2"/>
<dbReference type="GO" id="GO:0015074">
    <property type="term" value="P:DNA integration"/>
    <property type="evidence" value="ECO:0007669"/>
    <property type="project" value="UniProtKB-KW"/>
</dbReference>
<gene>
    <name evidence="7" type="ORF">FZ942_29205</name>
</gene>
<evidence type="ECO:0000256" key="1">
    <source>
        <dbReference type="ARBA" id="ARBA00022908"/>
    </source>
</evidence>
<dbReference type="PANTHER" id="PTHR30461">
    <property type="entry name" value="DNA-INVERTASE FROM LAMBDOID PROPHAGE"/>
    <property type="match status" value="1"/>
</dbReference>
<dbReference type="InterPro" id="IPR006119">
    <property type="entry name" value="Resolv_N"/>
</dbReference>
<proteinExistence type="predicted"/>
<dbReference type="Gene3D" id="3.40.50.1390">
    <property type="entry name" value="Resolvase, N-terminal catalytic domain"/>
    <property type="match status" value="1"/>
</dbReference>
<dbReference type="PANTHER" id="PTHR30461:SF2">
    <property type="entry name" value="SERINE RECOMBINASE PINE-RELATED"/>
    <property type="match status" value="1"/>
</dbReference>
<protein>
    <submittedName>
        <fullName evidence="7">Resolvase</fullName>
    </submittedName>
</protein>
<evidence type="ECO:0000256" key="4">
    <source>
        <dbReference type="PIRSR" id="PIRSR606118-50"/>
    </source>
</evidence>
<dbReference type="PROSITE" id="PS51736">
    <property type="entry name" value="RECOMBINASES_3"/>
    <property type="match status" value="1"/>
</dbReference>
<keyword evidence="2" id="KW-0238">DNA-binding</keyword>
<dbReference type="EMBL" id="VTTN01000018">
    <property type="protein sequence ID" value="KAA0591982.1"/>
    <property type="molecule type" value="Genomic_DNA"/>
</dbReference>
<dbReference type="GO" id="GO:0000150">
    <property type="term" value="F:DNA strand exchange activity"/>
    <property type="evidence" value="ECO:0007669"/>
    <property type="project" value="InterPro"/>
</dbReference>
<dbReference type="PROSITE" id="PS00397">
    <property type="entry name" value="RECOMBINASES_1"/>
    <property type="match status" value="1"/>
</dbReference>
<evidence type="ECO:0000256" key="3">
    <source>
        <dbReference type="ARBA" id="ARBA00023172"/>
    </source>
</evidence>
<dbReference type="Pfam" id="PF00239">
    <property type="entry name" value="Resolvase"/>
    <property type="match status" value="1"/>
</dbReference>
<comment type="caution">
    <text evidence="7">The sequence shown here is derived from an EMBL/GenBank/DDBJ whole genome shotgun (WGS) entry which is preliminary data.</text>
</comment>
<dbReference type="SMART" id="SM00857">
    <property type="entry name" value="Resolvase"/>
    <property type="match status" value="1"/>
</dbReference>
<dbReference type="Proteomes" id="UP000324927">
    <property type="component" value="Unassembled WGS sequence"/>
</dbReference>
<keyword evidence="3" id="KW-0233">DNA recombination</keyword>
<dbReference type="SUPFAM" id="SSF53041">
    <property type="entry name" value="Resolvase-like"/>
    <property type="match status" value="1"/>
</dbReference>
<evidence type="ECO:0000259" key="6">
    <source>
        <dbReference type="PROSITE" id="PS51736"/>
    </source>
</evidence>
<feature type="active site" description="O-(5'-phospho-DNA)-serine intermediate" evidence="4 5">
    <location>
        <position position="11"/>
    </location>
</feature>
<evidence type="ECO:0000256" key="5">
    <source>
        <dbReference type="PROSITE-ProRule" id="PRU10137"/>
    </source>
</evidence>
<dbReference type="InterPro" id="IPR050639">
    <property type="entry name" value="SSR_resolvase"/>
</dbReference>
<evidence type="ECO:0000256" key="2">
    <source>
        <dbReference type="ARBA" id="ARBA00023125"/>
    </source>
</evidence>
<evidence type="ECO:0000313" key="7">
    <source>
        <dbReference type="EMBL" id="KAA0591982.1"/>
    </source>
</evidence>
<keyword evidence="8" id="KW-1185">Reference proteome</keyword>
<dbReference type="RefSeq" id="WP_149234574.1">
    <property type="nucleotide sequence ID" value="NZ_JALJXJ010000008.1"/>
</dbReference>
<dbReference type="OrthoDB" id="2290206at2"/>
<feature type="domain" description="Resolvase/invertase-type recombinase catalytic" evidence="6">
    <location>
        <begin position="3"/>
        <end position="139"/>
    </location>
</feature>
<dbReference type="InterPro" id="IPR006118">
    <property type="entry name" value="Recombinase_CS"/>
</dbReference>
<dbReference type="CDD" id="cd03768">
    <property type="entry name" value="SR_ResInv"/>
    <property type="match status" value="1"/>
</dbReference>